<keyword evidence="9" id="KW-1185">Reference proteome</keyword>
<dbReference type="InterPro" id="IPR006181">
    <property type="entry name" value="D-amino_acid_oxidase_CS"/>
</dbReference>
<keyword evidence="5" id="KW-0560">Oxidoreductase</keyword>
<organism evidence="8 9">
    <name type="scientific">Fusarium torulosum</name>
    <dbReference type="NCBI Taxonomy" id="33205"/>
    <lineage>
        <taxon>Eukaryota</taxon>
        <taxon>Fungi</taxon>
        <taxon>Dikarya</taxon>
        <taxon>Ascomycota</taxon>
        <taxon>Pezizomycotina</taxon>
        <taxon>Sordariomycetes</taxon>
        <taxon>Hypocreomycetidae</taxon>
        <taxon>Hypocreales</taxon>
        <taxon>Nectriaceae</taxon>
        <taxon>Fusarium</taxon>
    </lineage>
</organism>
<dbReference type="PANTHER" id="PTHR11530:SF11">
    <property type="entry name" value="D-ASPARTATE OXIDASE"/>
    <property type="match status" value="1"/>
</dbReference>
<evidence type="ECO:0000256" key="5">
    <source>
        <dbReference type="ARBA" id="ARBA00023002"/>
    </source>
</evidence>
<gene>
    <name evidence="8" type="ORF">FTOL_01419</name>
</gene>
<dbReference type="Proteomes" id="UP001187734">
    <property type="component" value="Unassembled WGS sequence"/>
</dbReference>
<reference evidence="8" key="1">
    <citation type="submission" date="2018-03" db="EMBL/GenBank/DDBJ databases">
        <authorList>
            <person name="Guldener U."/>
        </authorList>
    </citation>
    <scope>NUCLEOTIDE SEQUENCE</scope>
</reference>
<dbReference type="GO" id="GO:0019478">
    <property type="term" value="P:D-amino acid catabolic process"/>
    <property type="evidence" value="ECO:0007669"/>
    <property type="project" value="TreeGrafter"/>
</dbReference>
<evidence type="ECO:0000256" key="1">
    <source>
        <dbReference type="ARBA" id="ARBA00001974"/>
    </source>
</evidence>
<dbReference type="Gene3D" id="3.40.50.720">
    <property type="entry name" value="NAD(P)-binding Rossmann-like Domain"/>
    <property type="match status" value="1"/>
</dbReference>
<dbReference type="SUPFAM" id="SSF51971">
    <property type="entry name" value="Nucleotide-binding domain"/>
    <property type="match status" value="1"/>
</dbReference>
<dbReference type="Pfam" id="PF01266">
    <property type="entry name" value="DAO"/>
    <property type="match status" value="1"/>
</dbReference>
<feature type="binding site" evidence="6">
    <location>
        <position position="229"/>
    </location>
    <ligand>
        <name>D-dopa</name>
        <dbReference type="ChEBI" id="CHEBI:149689"/>
    </ligand>
</feature>
<dbReference type="InterPro" id="IPR023209">
    <property type="entry name" value="DAO"/>
</dbReference>
<evidence type="ECO:0000256" key="2">
    <source>
        <dbReference type="ARBA" id="ARBA00006730"/>
    </source>
</evidence>
<dbReference type="GO" id="GO:0071949">
    <property type="term" value="F:FAD binding"/>
    <property type="evidence" value="ECO:0007669"/>
    <property type="project" value="InterPro"/>
</dbReference>
<dbReference type="GO" id="GO:0005737">
    <property type="term" value="C:cytoplasm"/>
    <property type="evidence" value="ECO:0007669"/>
    <property type="project" value="TreeGrafter"/>
</dbReference>
<feature type="binding site" evidence="6">
    <location>
        <position position="320"/>
    </location>
    <ligand>
        <name>D-dopa</name>
        <dbReference type="ChEBI" id="CHEBI:149689"/>
    </ligand>
</feature>
<evidence type="ECO:0000313" key="9">
    <source>
        <dbReference type="Proteomes" id="UP001187734"/>
    </source>
</evidence>
<dbReference type="GO" id="GO:0003884">
    <property type="term" value="F:D-amino-acid oxidase activity"/>
    <property type="evidence" value="ECO:0007669"/>
    <property type="project" value="InterPro"/>
</dbReference>
<name>A0AAE8LZX7_9HYPO</name>
<dbReference type="PIRSF" id="PIRSF000189">
    <property type="entry name" value="D-aa_oxidase"/>
    <property type="match status" value="1"/>
</dbReference>
<dbReference type="PROSITE" id="PS00677">
    <property type="entry name" value="DAO"/>
    <property type="match status" value="1"/>
</dbReference>
<evidence type="ECO:0000256" key="3">
    <source>
        <dbReference type="ARBA" id="ARBA00022630"/>
    </source>
</evidence>
<comment type="cofactor">
    <cofactor evidence="1 6">
        <name>FAD</name>
        <dbReference type="ChEBI" id="CHEBI:57692"/>
    </cofactor>
</comment>
<dbReference type="AlphaFoldDB" id="A0AAE8LZX7"/>
<dbReference type="PANTHER" id="PTHR11530">
    <property type="entry name" value="D-AMINO ACID OXIDASE"/>
    <property type="match status" value="1"/>
</dbReference>
<evidence type="ECO:0000256" key="4">
    <source>
        <dbReference type="ARBA" id="ARBA00022827"/>
    </source>
</evidence>
<keyword evidence="4 6" id="KW-0274">FAD</keyword>
<feature type="binding site" evidence="6">
    <location>
        <begin position="47"/>
        <end position="48"/>
    </location>
    <ligand>
        <name>FAD</name>
        <dbReference type="ChEBI" id="CHEBI:57692"/>
    </ligand>
</feature>
<dbReference type="Gene3D" id="3.30.9.10">
    <property type="entry name" value="D-Amino Acid Oxidase, subunit A, domain 2"/>
    <property type="match status" value="1"/>
</dbReference>
<protein>
    <submittedName>
        <fullName evidence="8">Probable D-amino-acid oxidase</fullName>
    </submittedName>
</protein>
<dbReference type="InterPro" id="IPR006076">
    <property type="entry name" value="FAD-dep_OxRdtase"/>
</dbReference>
<proteinExistence type="inferred from homology"/>
<dbReference type="SUPFAM" id="SSF54373">
    <property type="entry name" value="FAD-linked reductases, C-terminal domain"/>
    <property type="match status" value="1"/>
</dbReference>
<feature type="domain" description="FAD dependent oxidoreductase" evidence="7">
    <location>
        <begin position="6"/>
        <end position="330"/>
    </location>
</feature>
<evidence type="ECO:0000259" key="7">
    <source>
        <dbReference type="Pfam" id="PF01266"/>
    </source>
</evidence>
<feature type="binding site" evidence="6">
    <location>
        <position position="185"/>
    </location>
    <ligand>
        <name>FAD</name>
        <dbReference type="ChEBI" id="CHEBI:57692"/>
    </ligand>
</feature>
<accession>A0AAE8LZX7</accession>
<sequence>MASDSVVIVGAGIVGLDVALALSEEGYGKYITVIAEYLPGDTAASYTSPWAGCNFSAISGIDANAIKWDKHGYAHLRKLASESPDRSFVKKTPSVEFWDDNVPHDKIKAMSGYLEDFQVLPAKDLPEGVKFGCAFTTLTINAPEHCKYLHKRLKDEYGVCFVRQKLPHIQAAYASPATKVVFNCTGLAAKVLEGVQDNKCYPTRGQVLLARAPQVKTNVMRHGRDYVTYVIPRPVSNGNVVLGGYMQKNVCDSSTYSHESESILERTIGLSVELQKQDPEVLAAFSGLRPSREGGARIERALISVRGEDRTIVHNYGAGGTGFQAGYGMALDAIKSVEDILSTIPTRALL</sequence>
<dbReference type="EMBL" id="ONZP01000046">
    <property type="protein sequence ID" value="SPJ71691.1"/>
    <property type="molecule type" value="Genomic_DNA"/>
</dbReference>
<comment type="caution">
    <text evidence="8">The sequence shown here is derived from an EMBL/GenBank/DDBJ whole genome shotgun (WGS) entry which is preliminary data.</text>
</comment>
<keyword evidence="3" id="KW-0285">Flavoprotein</keyword>
<evidence type="ECO:0000313" key="8">
    <source>
        <dbReference type="EMBL" id="SPJ71691.1"/>
    </source>
</evidence>
<comment type="similarity">
    <text evidence="2">Belongs to the DAMOX/DASOX family.</text>
</comment>
<feature type="binding site" evidence="6">
    <location>
        <position position="289"/>
    </location>
    <ligand>
        <name>D-dopa</name>
        <dbReference type="ChEBI" id="CHEBI:149689"/>
    </ligand>
</feature>
<feature type="binding site" evidence="6">
    <location>
        <position position="222"/>
    </location>
    <ligand>
        <name>D-dopa</name>
        <dbReference type="ChEBI" id="CHEBI:149689"/>
    </ligand>
</feature>
<evidence type="ECO:0000256" key="6">
    <source>
        <dbReference type="PIRSR" id="PIRSR000189-1"/>
    </source>
</evidence>